<proteinExistence type="predicted"/>
<comment type="caution">
    <text evidence="1">The sequence shown here is derived from an EMBL/GenBank/DDBJ whole genome shotgun (WGS) entry which is preliminary data.</text>
</comment>
<reference evidence="1 2" key="1">
    <citation type="journal article" date="2021" name="Appl. Environ. Microbiol.">
        <title>Genetic linkage and physical mapping for an oyster mushroom Pleurotus cornucopiae and QTL analysis for the trait cap color.</title>
        <authorList>
            <person name="Zhang Y."/>
            <person name="Gao W."/>
            <person name="Sonnenberg A."/>
            <person name="Chen Q."/>
            <person name="Zhang J."/>
            <person name="Huang C."/>
        </authorList>
    </citation>
    <scope>NUCLEOTIDE SEQUENCE [LARGE SCALE GENOMIC DNA]</scope>
    <source>
        <strain evidence="1">CCMSSC00406</strain>
    </source>
</reference>
<sequence>MRRDVQEIFRMTPHHKQVMMFSATLAKDIRVTCKKFMANPLEIFVDDETKLTLHGLQQHYVKLDESGKNRKLNDLLDNLEFNQVVIFVKSVARAIELDKLLVSCNFPSIAIHSGLQQDERISRYTAFKAFEKRILVATDIFGRGIDVERVNIVINYDCPPDADSYLHRVGRAGRFGTKGLAITFVTSDSDQQVMAAIQSRFTVAVPELPDHIDPASYSILQLIQATPWEDTGSMTLLAEGSSLKDGSSIIAKISPAHSNGSMCLEREAHILSKVAASPDGHAVTLRMIDYLKIPPSGGDHVVLLLAHPGLNVLGRYLPPPKVNDLLLADVDRIRPTSSHADVYMMGVEEPDVFEEIEAFDIMDLATFLEFAIQATHCLETMHKVGITHREVRANAFHLNSHSGLVRFVHFGNRAISLENFGSPSSLVLRAFDEREKLKVKEALCYLAPEQTGSIETMTQDHRTDLYSLGIMFWTLLVGRGQMPFEGGPLELLHAIVQKRAMPVHEVRRDVPEVLASIVDKLLAKNPDNRYQSAYGLKVDLLECQRRLLATVSMASEEASELIPSFDIAISDRFMDFTMPITLFGRDKDLETIRNVIRNASTSFSRYHAASRGLIQISSTGSLDTGTGLGTGLGTGVDSNESVSSNGSAAHDSSLSTSLSPSLGPSDGSGLRRVGISTKHRVPRVQTVVIVGPPGIGKSSMILANQAKWRAHGLWGQAKFQSAESAPFAALLSCLSSVLRQLMVFHTDLHRFVSSLKERLGPQLQNIPLLYHGVPELHDLLAQYDISIETPNESLLTAELRARFQSLVENVFSVIAETRLFALFLDDLHEADDSTLDLISTLVNSRSRMLVLATLRSDKDDIVAKVKSMFHSRAKPTWIHLEPLNYSSVLSLVSKTLHREKDDCAPLATFVYSASSGNAFSARSILTTLQRQHRIEFDWEHNYWKYDMESIEASLADQKISDPTDLTFLTSQFQELPEEAKKYLHWAAFFGETFKVTEVALMMDWEDSSGSSGSDSEAEHKWNPHKAVSKVRDKGLNDGLRGSMKGLNLALTEGWLIQRARDMCSFAHDRYRQATQAEVEKLDPHTVAMMSLRIILMMLHESPIDVYRIAEHAKRCLPLLHENPKRDELLDVLIDAAESAWARGAHELAYHSFTNARSLLRPNSWEDNYQRTFLLLIRIAALSTWKGDYEASTKIIEECLGRCQSNEDKANVLRIRSRNSFLGSRFADALTDTLQALKLLGVEVNPTPTKREADTMFEKVKNEILAVGFDEILNIPRATDAKTELAIALLNDAGINAYWHPSQHAFMDIIGLTTIQLALRFGMSPGTALGFFWALGAEQRELYRFSSDMAKLALRIADRHGTSGERCRAQVLYCSMVSGFDSCHIRANVAVMDEAIRLGNSAGDRVYTGFATIHSILTRLYICEQLSELVIAAEECVTDVKLLTPGSDQNILAKGILNCIRVLGGYTYSQSIDTVFDTENFKESEYAASISTTSGNVAISLSCLAMIACIRGGQLDQDDRATYFKQVELNQQYIRKWLSPSPVNTSTWVAIVDAEMAAIRGYADAFKLYDIAVKLAVSNEWLHEEGWALYLQGCHFVRCGVEGLGSELQRRGISRQAQWGAQGIVNYLNSVVGARSQYPLKRPIFSSEVAVQTENIAAGIINQPLVIYGNPKPDYGDEQEPTLSEADLSSILKWSQDISRDIQLSSEASVSQNTCVVMAREAGDYTVATSMSPPQPCQVHENARPLRTIADPLQRAIIQHTLNTKDQIYLEDASTDPRFSAEASQTPQRSVICIPIFGNRGQTFGVIYFSSKYPFSKNTLTILTLLCQQASVSISNALLFKSVQAGTRENLKMIAAQRDALEAARRSREDALKATKIKSNFLASMSHELRTPFSSFYGLLDLLSGTELNPGQGEIVQTAKQSCELLLKIIDSILDYSKLEASALKLEPSGFMVENIIADCMELLLPMAARKLDLSFNIELDVPTCMIFSLAHELGLTPIHVGVYADYARIRQVLMNLIGNAVKFTSGGSVKVICSVDHTHPSTTEEAHLRFSIQDTGIGLSSSDVELLFVPFQQADNSSTRRFGGTGLGLSISRQLVKLMGGAIGVQSELNVGSTFWFTIPVKIYNADESRMANLELEELRASLVKPQPPRILLSSASEATLSFFKNIFQGFNIISANSVHESEAQIRNIDNFDFPPLDFVILDDQSETRVDEFVRLLHSIKSRTLQNTKVIHMYTPTTSQPGESIFSSNTPGVHKMTKPPRKARLYQILASLKEGGSPVQPNPKPVPELASAPRTLYGNVLVAEDNPIAQNLIVKQLQRYDLIVYPTSNGEEALNEWQAHPPGFFSVALFDHHMPVCDGVEAAKRLRFLENKRDVPTMLPIVALSADCQESTKQLCLSAGMNAFFSKPLRKNDLLSLLSMFPSPGPVAGPS</sequence>
<evidence type="ECO:0000313" key="2">
    <source>
        <dbReference type="Proteomes" id="UP000824881"/>
    </source>
</evidence>
<accession>A0ACB7IZJ0</accession>
<name>A0ACB7IZJ0_PLECO</name>
<protein>
    <submittedName>
        <fullName evidence="1">Uncharacterized protein</fullName>
    </submittedName>
</protein>
<evidence type="ECO:0000313" key="1">
    <source>
        <dbReference type="EMBL" id="KAG9223185.1"/>
    </source>
</evidence>
<keyword evidence="2" id="KW-1185">Reference proteome</keyword>
<gene>
    <name evidence="1" type="ORF">CCMSSC00406_0000126</name>
</gene>
<dbReference type="Proteomes" id="UP000824881">
    <property type="component" value="Unassembled WGS sequence"/>
</dbReference>
<dbReference type="EMBL" id="WQMT02000005">
    <property type="protein sequence ID" value="KAG9223185.1"/>
    <property type="molecule type" value="Genomic_DNA"/>
</dbReference>
<organism evidence="1 2">
    <name type="scientific">Pleurotus cornucopiae</name>
    <name type="common">Cornucopia mushroom</name>
    <dbReference type="NCBI Taxonomy" id="5321"/>
    <lineage>
        <taxon>Eukaryota</taxon>
        <taxon>Fungi</taxon>
        <taxon>Dikarya</taxon>
        <taxon>Basidiomycota</taxon>
        <taxon>Agaricomycotina</taxon>
        <taxon>Agaricomycetes</taxon>
        <taxon>Agaricomycetidae</taxon>
        <taxon>Agaricales</taxon>
        <taxon>Pleurotineae</taxon>
        <taxon>Pleurotaceae</taxon>
        <taxon>Pleurotus</taxon>
    </lineage>
</organism>